<dbReference type="EMBL" id="JBHUII010000011">
    <property type="protein sequence ID" value="MFD2207515.1"/>
    <property type="molecule type" value="Genomic_DNA"/>
</dbReference>
<gene>
    <name evidence="1" type="ORF">ACFSKO_18000</name>
</gene>
<evidence type="ECO:0000313" key="1">
    <source>
        <dbReference type="EMBL" id="MFD2207515.1"/>
    </source>
</evidence>
<accession>A0ABW5BRW8</accession>
<evidence type="ECO:0000313" key="2">
    <source>
        <dbReference type="Proteomes" id="UP001597294"/>
    </source>
</evidence>
<keyword evidence="2" id="KW-1185">Reference proteome</keyword>
<dbReference type="Proteomes" id="UP001597294">
    <property type="component" value="Unassembled WGS sequence"/>
</dbReference>
<reference evidence="2" key="1">
    <citation type="journal article" date="2019" name="Int. J. Syst. Evol. Microbiol.">
        <title>The Global Catalogue of Microorganisms (GCM) 10K type strain sequencing project: providing services to taxonomists for standard genome sequencing and annotation.</title>
        <authorList>
            <consortium name="The Broad Institute Genomics Platform"/>
            <consortium name="The Broad Institute Genome Sequencing Center for Infectious Disease"/>
            <person name="Wu L."/>
            <person name="Ma J."/>
        </authorList>
    </citation>
    <scope>NUCLEOTIDE SEQUENCE [LARGE SCALE GENOMIC DNA]</scope>
    <source>
        <strain evidence="2">CGMCC 4.7192</strain>
    </source>
</reference>
<proteinExistence type="predicted"/>
<sequence>MNKPATIPDIQKQLEIISQELMTLIQKYELDAENPLDVIPVARKKITETKDYTRFLELSLEGRLLGEAAEHIHTNNETLQS</sequence>
<protein>
    <submittedName>
        <fullName evidence="1">Uncharacterized protein</fullName>
    </submittedName>
</protein>
<organism evidence="1 2">
    <name type="scientific">Kiloniella antarctica</name>
    <dbReference type="NCBI Taxonomy" id="1550907"/>
    <lineage>
        <taxon>Bacteria</taxon>
        <taxon>Pseudomonadati</taxon>
        <taxon>Pseudomonadota</taxon>
        <taxon>Alphaproteobacteria</taxon>
        <taxon>Rhodospirillales</taxon>
        <taxon>Kiloniellaceae</taxon>
        <taxon>Kiloniella</taxon>
    </lineage>
</organism>
<comment type="caution">
    <text evidence="1">The sequence shown here is derived from an EMBL/GenBank/DDBJ whole genome shotgun (WGS) entry which is preliminary data.</text>
</comment>
<dbReference type="RefSeq" id="WP_380254211.1">
    <property type="nucleotide sequence ID" value="NZ_JBHUII010000011.1"/>
</dbReference>
<name>A0ABW5BRW8_9PROT</name>